<gene>
    <name evidence="1" type="primary">WBGene00277576</name>
</gene>
<proteinExistence type="predicted"/>
<dbReference type="Proteomes" id="UP000005239">
    <property type="component" value="Unassembled WGS sequence"/>
</dbReference>
<evidence type="ECO:0000313" key="2">
    <source>
        <dbReference type="Proteomes" id="UP000005239"/>
    </source>
</evidence>
<accession>A0A8R1YY33</accession>
<reference evidence="1" key="2">
    <citation type="submission" date="2022-06" db="UniProtKB">
        <authorList>
            <consortium name="EnsemblMetazoa"/>
        </authorList>
    </citation>
    <scope>IDENTIFICATION</scope>
    <source>
        <strain evidence="1">PS312</strain>
    </source>
</reference>
<protein>
    <submittedName>
        <fullName evidence="1">Uncharacterized protein</fullName>
    </submittedName>
</protein>
<accession>A0A2A6CGT7</accession>
<name>A0A2A6CGT7_PRIPA</name>
<keyword evidence="2" id="KW-1185">Reference proteome</keyword>
<dbReference type="AlphaFoldDB" id="A0A2A6CGT7"/>
<sequence>MTLIQLLLIGVCFFTSPSIIFPPLPPPAKTSSTSFIFDICHMNCIHKATCLGFLFDNQTRRCQHIECEDEGTVTTLSKDSANLMWMAGVKDGNDRSWLRYFGSSDWDEKTLTDPSFVQSAIEAAKKHCNDLPSKTP</sequence>
<organism evidence="1 2">
    <name type="scientific">Pristionchus pacificus</name>
    <name type="common">Parasitic nematode worm</name>
    <dbReference type="NCBI Taxonomy" id="54126"/>
    <lineage>
        <taxon>Eukaryota</taxon>
        <taxon>Metazoa</taxon>
        <taxon>Ecdysozoa</taxon>
        <taxon>Nematoda</taxon>
        <taxon>Chromadorea</taxon>
        <taxon>Rhabditida</taxon>
        <taxon>Rhabditina</taxon>
        <taxon>Diplogasteromorpha</taxon>
        <taxon>Diplogasteroidea</taxon>
        <taxon>Neodiplogasteridae</taxon>
        <taxon>Pristionchus</taxon>
    </lineage>
</organism>
<evidence type="ECO:0000313" key="1">
    <source>
        <dbReference type="EnsemblMetazoa" id="PPA39207.1"/>
    </source>
</evidence>
<reference evidence="2" key="1">
    <citation type="journal article" date="2008" name="Nat. Genet.">
        <title>The Pristionchus pacificus genome provides a unique perspective on nematode lifestyle and parasitism.</title>
        <authorList>
            <person name="Dieterich C."/>
            <person name="Clifton S.W."/>
            <person name="Schuster L.N."/>
            <person name="Chinwalla A."/>
            <person name="Delehaunty K."/>
            <person name="Dinkelacker I."/>
            <person name="Fulton L."/>
            <person name="Fulton R."/>
            <person name="Godfrey J."/>
            <person name="Minx P."/>
            <person name="Mitreva M."/>
            <person name="Roeseler W."/>
            <person name="Tian H."/>
            <person name="Witte H."/>
            <person name="Yang S.P."/>
            <person name="Wilson R.K."/>
            <person name="Sommer R.J."/>
        </authorList>
    </citation>
    <scope>NUCLEOTIDE SEQUENCE [LARGE SCALE GENOMIC DNA]</scope>
    <source>
        <strain evidence="2">PS312</strain>
    </source>
</reference>
<dbReference type="EnsemblMetazoa" id="PPA39207.1">
    <property type="protein sequence ID" value="PPA39207.1"/>
    <property type="gene ID" value="WBGene00277576"/>
</dbReference>